<dbReference type="GO" id="GO:0032259">
    <property type="term" value="P:methylation"/>
    <property type="evidence" value="ECO:0007669"/>
    <property type="project" value="UniProtKB-KW"/>
</dbReference>
<name>A0A428MD23_9BACT</name>
<dbReference type="Gene3D" id="3.40.50.150">
    <property type="entry name" value="Vaccinia Virus protein VP39"/>
    <property type="match status" value="1"/>
</dbReference>
<protein>
    <submittedName>
        <fullName evidence="1">Methyltransferase family protein</fullName>
    </submittedName>
</protein>
<reference evidence="1 2" key="1">
    <citation type="submission" date="2018-12" db="EMBL/GenBank/DDBJ databases">
        <title>Sequencing of bacterial isolates from soil warming experiment in Harvard Forest, Massachusetts, USA.</title>
        <authorList>
            <person name="Deangelis K."/>
        </authorList>
    </citation>
    <scope>NUCLEOTIDE SEQUENCE [LARGE SCALE GENOMIC DNA]</scope>
    <source>
        <strain evidence="1 2">EB153</strain>
    </source>
</reference>
<accession>A0A428MD23</accession>
<dbReference type="OrthoDB" id="9816424at2"/>
<dbReference type="Proteomes" id="UP000269669">
    <property type="component" value="Unassembled WGS sequence"/>
</dbReference>
<dbReference type="GO" id="GO:0008168">
    <property type="term" value="F:methyltransferase activity"/>
    <property type="evidence" value="ECO:0007669"/>
    <property type="project" value="UniProtKB-KW"/>
</dbReference>
<gene>
    <name evidence="1" type="ORF">EDE15_0253</name>
</gene>
<dbReference type="SUPFAM" id="SSF53335">
    <property type="entry name" value="S-adenosyl-L-methionine-dependent methyltransferases"/>
    <property type="match status" value="1"/>
</dbReference>
<dbReference type="RefSeq" id="WP_125483608.1">
    <property type="nucleotide sequence ID" value="NZ_RSDW01000001.1"/>
</dbReference>
<sequence length="242" mass="27007">MLTLDPQKLLEQQLAESHRRFPGPDYQKVLRWVHQTLKPSLYIEIGVECGDSLLNTLPTTKSIGIDPSPRCKSRPNVDIYAMTSDDFFAQVEAGTISGVSGYSLAFIDGLHTYDQALRDFINLEKLSSTDSVIMLHDCIPLDEISASNPRASQFYTGDVWKTLLILVRNRPDLKICIIPTWPSGLVLVSGLNSKSEVLNEKFSVLVDQYRPLRFADYSSTTSELPSPTPIKEAAVKQFLQAS</sequence>
<proteinExistence type="predicted"/>
<organism evidence="1 2">
    <name type="scientific">Edaphobacter aggregans</name>
    <dbReference type="NCBI Taxonomy" id="570835"/>
    <lineage>
        <taxon>Bacteria</taxon>
        <taxon>Pseudomonadati</taxon>
        <taxon>Acidobacteriota</taxon>
        <taxon>Terriglobia</taxon>
        <taxon>Terriglobales</taxon>
        <taxon>Acidobacteriaceae</taxon>
        <taxon>Edaphobacter</taxon>
    </lineage>
</organism>
<comment type="caution">
    <text evidence="1">The sequence shown here is derived from an EMBL/GenBank/DDBJ whole genome shotgun (WGS) entry which is preliminary data.</text>
</comment>
<dbReference type="InterPro" id="IPR029063">
    <property type="entry name" value="SAM-dependent_MTases_sf"/>
</dbReference>
<dbReference type="AlphaFoldDB" id="A0A428MD23"/>
<keyword evidence="2" id="KW-1185">Reference proteome</keyword>
<keyword evidence="1" id="KW-0489">Methyltransferase</keyword>
<evidence type="ECO:0000313" key="2">
    <source>
        <dbReference type="Proteomes" id="UP000269669"/>
    </source>
</evidence>
<dbReference type="Pfam" id="PF13578">
    <property type="entry name" value="Methyltransf_24"/>
    <property type="match status" value="1"/>
</dbReference>
<keyword evidence="1" id="KW-0808">Transferase</keyword>
<evidence type="ECO:0000313" key="1">
    <source>
        <dbReference type="EMBL" id="RSL14788.1"/>
    </source>
</evidence>
<dbReference type="EMBL" id="RSDW01000001">
    <property type="protein sequence ID" value="RSL14788.1"/>
    <property type="molecule type" value="Genomic_DNA"/>
</dbReference>